<reference evidence="3" key="1">
    <citation type="journal article" date="2019" name="Int. J. Syst. Evol. Microbiol.">
        <title>The Global Catalogue of Microorganisms (GCM) 10K type strain sequencing project: providing services to taxonomists for standard genome sequencing and annotation.</title>
        <authorList>
            <consortium name="The Broad Institute Genomics Platform"/>
            <consortium name="The Broad Institute Genome Sequencing Center for Infectious Disease"/>
            <person name="Wu L."/>
            <person name="Ma J."/>
        </authorList>
    </citation>
    <scope>NUCLEOTIDE SEQUENCE [LARGE SCALE GENOMIC DNA]</scope>
    <source>
        <strain evidence="3">JCM 17066</strain>
    </source>
</reference>
<sequence length="189" mass="21695">MINESTHVITTDQLLIRLVESGDLPAILKFNSDPEMVRYRNAPPWRDMSDAYDWLQRIRARQDSGSALQFVILKANSNAVIGTCVLFKIDAESRRAEIGYSLGHEHWGCGYMHEALSALLHYAFDSLGLNRLEAEIDSRNIRSAKALTRLGFQREGLLRERWILNDEACDSELFGLLRREWLMRLGETI</sequence>
<dbReference type="PANTHER" id="PTHR43441">
    <property type="entry name" value="RIBOSOMAL-PROTEIN-SERINE ACETYLTRANSFERASE"/>
    <property type="match status" value="1"/>
</dbReference>
<keyword evidence="3" id="KW-1185">Reference proteome</keyword>
<evidence type="ECO:0000313" key="3">
    <source>
        <dbReference type="Proteomes" id="UP001596045"/>
    </source>
</evidence>
<dbReference type="EC" id="2.3.-.-" evidence="2"/>
<gene>
    <name evidence="2" type="ORF">ACFPM8_12575</name>
</gene>
<evidence type="ECO:0000259" key="1">
    <source>
        <dbReference type="PROSITE" id="PS51186"/>
    </source>
</evidence>
<dbReference type="SUPFAM" id="SSF55729">
    <property type="entry name" value="Acyl-CoA N-acyltransferases (Nat)"/>
    <property type="match status" value="1"/>
</dbReference>
<dbReference type="Proteomes" id="UP001596045">
    <property type="component" value="Unassembled WGS sequence"/>
</dbReference>
<keyword evidence="2" id="KW-0808">Transferase</keyword>
<proteinExistence type="predicted"/>
<dbReference type="EMBL" id="JBHSMT010000023">
    <property type="protein sequence ID" value="MFC5474789.1"/>
    <property type="molecule type" value="Genomic_DNA"/>
</dbReference>
<dbReference type="InterPro" id="IPR016181">
    <property type="entry name" value="Acyl_CoA_acyltransferase"/>
</dbReference>
<dbReference type="InterPro" id="IPR051908">
    <property type="entry name" value="Ribosomal_N-acetyltransferase"/>
</dbReference>
<dbReference type="Pfam" id="PF13302">
    <property type="entry name" value="Acetyltransf_3"/>
    <property type="match status" value="1"/>
</dbReference>
<comment type="caution">
    <text evidence="2">The sequence shown here is derived from an EMBL/GenBank/DDBJ whole genome shotgun (WGS) entry which is preliminary data.</text>
</comment>
<protein>
    <submittedName>
        <fullName evidence="2">GNAT family N-acetyltransferase</fullName>
        <ecNumber evidence="2">2.3.-.-</ecNumber>
    </submittedName>
</protein>
<dbReference type="PROSITE" id="PS51186">
    <property type="entry name" value="GNAT"/>
    <property type="match status" value="1"/>
</dbReference>
<keyword evidence="2" id="KW-0012">Acyltransferase</keyword>
<accession>A0ABW0MAF5</accession>
<evidence type="ECO:0000313" key="2">
    <source>
        <dbReference type="EMBL" id="MFC5474789.1"/>
    </source>
</evidence>
<dbReference type="RefSeq" id="WP_378997899.1">
    <property type="nucleotide sequence ID" value="NZ_JBHSMT010000023.1"/>
</dbReference>
<dbReference type="PANTHER" id="PTHR43441:SF11">
    <property type="entry name" value="RIBOSOMAL-PROTEIN-SERINE ACETYLTRANSFERASE"/>
    <property type="match status" value="1"/>
</dbReference>
<dbReference type="Gene3D" id="3.40.630.30">
    <property type="match status" value="1"/>
</dbReference>
<organism evidence="2 3">
    <name type="scientific">Paraherbaspirillum soli</name>
    <dbReference type="NCBI Taxonomy" id="631222"/>
    <lineage>
        <taxon>Bacteria</taxon>
        <taxon>Pseudomonadati</taxon>
        <taxon>Pseudomonadota</taxon>
        <taxon>Betaproteobacteria</taxon>
        <taxon>Burkholderiales</taxon>
        <taxon>Oxalobacteraceae</taxon>
        <taxon>Paraherbaspirillum</taxon>
    </lineage>
</organism>
<name>A0ABW0MAF5_9BURK</name>
<dbReference type="InterPro" id="IPR000182">
    <property type="entry name" value="GNAT_dom"/>
</dbReference>
<dbReference type="GO" id="GO:0016746">
    <property type="term" value="F:acyltransferase activity"/>
    <property type="evidence" value="ECO:0007669"/>
    <property type="project" value="UniProtKB-KW"/>
</dbReference>
<feature type="domain" description="N-acetyltransferase" evidence="1">
    <location>
        <begin position="14"/>
        <end position="180"/>
    </location>
</feature>